<dbReference type="Proteomes" id="UP001385389">
    <property type="component" value="Chromosome"/>
</dbReference>
<evidence type="ECO:0000313" key="3">
    <source>
        <dbReference type="EMBL" id="WWX21072.1"/>
    </source>
</evidence>
<feature type="compositionally biased region" description="Polar residues" evidence="1">
    <location>
        <begin position="46"/>
        <end position="63"/>
    </location>
</feature>
<evidence type="ECO:0000313" key="4">
    <source>
        <dbReference type="Proteomes" id="UP001385389"/>
    </source>
</evidence>
<gene>
    <name evidence="3" type="ORF">V8V93_11500</name>
</gene>
<accession>A0ABZ2IQS6</accession>
<organism evidence="3 4">
    <name type="scientific">Pseudodesulfovibrio methanolicus</name>
    <dbReference type="NCBI Taxonomy" id="3126690"/>
    <lineage>
        <taxon>Bacteria</taxon>
        <taxon>Pseudomonadati</taxon>
        <taxon>Thermodesulfobacteriota</taxon>
        <taxon>Desulfovibrionia</taxon>
        <taxon>Desulfovibrionales</taxon>
        <taxon>Desulfovibrionaceae</taxon>
    </lineage>
</organism>
<feature type="chain" id="PRO_5045977811" evidence="2">
    <location>
        <begin position="23"/>
        <end position="91"/>
    </location>
</feature>
<dbReference type="RefSeq" id="WP_338666813.1">
    <property type="nucleotide sequence ID" value="NZ_CP146609.1"/>
</dbReference>
<sequence>MKKTVMLLIVCLALFFSTLAWAGDVYVKGYIRKDGTYVAPHYRSSPDGNPYNNWSTKGNTNPYTGKPGYKNPNPNNSFGIQSNPYSTPKKQ</sequence>
<keyword evidence="2" id="KW-0732">Signal</keyword>
<evidence type="ECO:0000256" key="1">
    <source>
        <dbReference type="SAM" id="MobiDB-lite"/>
    </source>
</evidence>
<protein>
    <submittedName>
        <fullName evidence="3">Uncharacterized protein</fullName>
    </submittedName>
</protein>
<feature type="region of interest" description="Disordered" evidence="1">
    <location>
        <begin position="41"/>
        <end position="91"/>
    </location>
</feature>
<feature type="signal peptide" evidence="2">
    <location>
        <begin position="1"/>
        <end position="22"/>
    </location>
</feature>
<name>A0ABZ2IQS6_9BACT</name>
<evidence type="ECO:0000256" key="2">
    <source>
        <dbReference type="SAM" id="SignalP"/>
    </source>
</evidence>
<feature type="compositionally biased region" description="Polar residues" evidence="1">
    <location>
        <begin position="77"/>
        <end position="91"/>
    </location>
</feature>
<dbReference type="EMBL" id="CP146609">
    <property type="protein sequence ID" value="WWX21072.1"/>
    <property type="molecule type" value="Genomic_DNA"/>
</dbReference>
<proteinExistence type="predicted"/>
<reference evidence="3 4" key="1">
    <citation type="submission" date="2024-03" db="EMBL/GenBank/DDBJ databases">
        <title>Phenotype and Genome Characterization of a Sulfate-Reducing Bacterium Pseudodesulfovibrio sp. strain 5S69, isolated from Petroleum Reservoir in Tatarstan (Russia).</title>
        <authorList>
            <person name="Bidzhieva S.K."/>
            <person name="Kadnikov V."/>
            <person name="Tourova T.P."/>
            <person name="Samigullina S.R."/>
            <person name="Sokolova D.S."/>
            <person name="Poltaraus A.B."/>
            <person name="Avtukh A.N."/>
            <person name="Tereshina V.M."/>
            <person name="Mardanov A.V."/>
            <person name="Nazina T.N."/>
        </authorList>
    </citation>
    <scope>NUCLEOTIDE SEQUENCE [LARGE SCALE GENOMIC DNA]</scope>
    <source>
        <strain evidence="3 4">5S69</strain>
    </source>
</reference>
<keyword evidence="4" id="KW-1185">Reference proteome</keyword>